<organism evidence="2 3">
    <name type="scientific">Ciona intestinalis</name>
    <name type="common">Transparent sea squirt</name>
    <name type="synonym">Ascidia intestinalis</name>
    <dbReference type="NCBI Taxonomy" id="7719"/>
    <lineage>
        <taxon>Eukaryota</taxon>
        <taxon>Metazoa</taxon>
        <taxon>Chordata</taxon>
        <taxon>Tunicata</taxon>
        <taxon>Ascidiacea</taxon>
        <taxon>Phlebobranchia</taxon>
        <taxon>Cionidae</taxon>
        <taxon>Ciona</taxon>
    </lineage>
</organism>
<dbReference type="AlphaFoldDB" id="A0A1W5BKF1"/>
<dbReference type="PANTHER" id="PTHR35440">
    <property type="entry name" value="TESTIS-EXPRESSED PROTEIN 36"/>
    <property type="match status" value="1"/>
</dbReference>
<dbReference type="eggNOG" id="ENOG502S7MT">
    <property type="taxonomic scope" value="Eukaryota"/>
</dbReference>
<reference evidence="3" key="1">
    <citation type="journal article" date="2002" name="Science">
        <title>The draft genome of Ciona intestinalis: insights into chordate and vertebrate origins.</title>
        <authorList>
            <person name="Dehal P."/>
            <person name="Satou Y."/>
            <person name="Campbell R.K."/>
            <person name="Chapman J."/>
            <person name="Degnan B."/>
            <person name="De Tomaso A."/>
            <person name="Davidson B."/>
            <person name="Di Gregorio A."/>
            <person name="Gelpke M."/>
            <person name="Goodstein D.M."/>
            <person name="Harafuji N."/>
            <person name="Hastings K.E."/>
            <person name="Ho I."/>
            <person name="Hotta K."/>
            <person name="Huang W."/>
            <person name="Kawashima T."/>
            <person name="Lemaire P."/>
            <person name="Martinez D."/>
            <person name="Meinertzhagen I.A."/>
            <person name="Necula S."/>
            <person name="Nonaka M."/>
            <person name="Putnam N."/>
            <person name="Rash S."/>
            <person name="Saiga H."/>
            <person name="Satake M."/>
            <person name="Terry A."/>
            <person name="Yamada L."/>
            <person name="Wang H.G."/>
            <person name="Awazu S."/>
            <person name="Azumi K."/>
            <person name="Boore J."/>
            <person name="Branno M."/>
            <person name="Chin-Bow S."/>
            <person name="DeSantis R."/>
            <person name="Doyle S."/>
            <person name="Francino P."/>
            <person name="Keys D.N."/>
            <person name="Haga S."/>
            <person name="Hayashi H."/>
            <person name="Hino K."/>
            <person name="Imai K.S."/>
            <person name="Inaba K."/>
            <person name="Kano S."/>
            <person name="Kobayashi K."/>
            <person name="Kobayashi M."/>
            <person name="Lee B.I."/>
            <person name="Makabe K.W."/>
            <person name="Manohar C."/>
            <person name="Matassi G."/>
            <person name="Medina M."/>
            <person name="Mochizuki Y."/>
            <person name="Mount S."/>
            <person name="Morishita T."/>
            <person name="Miura S."/>
            <person name="Nakayama A."/>
            <person name="Nishizaka S."/>
            <person name="Nomoto H."/>
            <person name="Ohta F."/>
            <person name="Oishi K."/>
            <person name="Rigoutsos I."/>
            <person name="Sano M."/>
            <person name="Sasaki A."/>
            <person name="Sasakura Y."/>
            <person name="Shoguchi E."/>
            <person name="Shin-i T."/>
            <person name="Spagnuolo A."/>
            <person name="Stainier D."/>
            <person name="Suzuki M.M."/>
            <person name="Tassy O."/>
            <person name="Takatori N."/>
            <person name="Tokuoka M."/>
            <person name="Yagi K."/>
            <person name="Yoshizaki F."/>
            <person name="Wada S."/>
            <person name="Zhang C."/>
            <person name="Hyatt P.D."/>
            <person name="Larimer F."/>
            <person name="Detter C."/>
            <person name="Doggett N."/>
            <person name="Glavina T."/>
            <person name="Hawkins T."/>
            <person name="Richardson P."/>
            <person name="Lucas S."/>
            <person name="Kohara Y."/>
            <person name="Levine M."/>
            <person name="Satoh N."/>
            <person name="Rokhsar D.S."/>
        </authorList>
    </citation>
    <scope>NUCLEOTIDE SEQUENCE [LARGE SCALE GENOMIC DNA]</scope>
</reference>
<dbReference type="KEGG" id="cin:101242356"/>
<dbReference type="Pfam" id="PF15115">
    <property type="entry name" value="HDNR"/>
    <property type="match status" value="1"/>
</dbReference>
<protein>
    <submittedName>
        <fullName evidence="2">Testis-expressed protein 36-like</fullName>
    </submittedName>
</protein>
<evidence type="ECO:0000313" key="3">
    <source>
        <dbReference type="Proteomes" id="UP000008144"/>
    </source>
</evidence>
<dbReference type="InParanoid" id="A0A1W5BKF1"/>
<accession>A0A1W5BKF1</accession>
<dbReference type="Proteomes" id="UP000008144">
    <property type="component" value="Chromosome 1"/>
</dbReference>
<reference evidence="2" key="2">
    <citation type="journal article" date="2008" name="Genome Biol.">
        <title>Improved genome assembly and evidence-based global gene model set for the chordate Ciona intestinalis: new insight into intron and operon populations.</title>
        <authorList>
            <person name="Satou Y."/>
            <person name="Mineta K."/>
            <person name="Ogasawara M."/>
            <person name="Sasakura Y."/>
            <person name="Shoguchi E."/>
            <person name="Ueno K."/>
            <person name="Yamada L."/>
            <person name="Matsumoto J."/>
            <person name="Wasserscheid J."/>
            <person name="Dewar K."/>
            <person name="Wiley G.B."/>
            <person name="Macmil S.L."/>
            <person name="Roe B.A."/>
            <person name="Zeller R.W."/>
            <person name="Hastings K.E."/>
            <person name="Lemaire P."/>
            <person name="Lindquist E."/>
            <person name="Endo T."/>
            <person name="Hotta K."/>
            <person name="Inaba K."/>
        </authorList>
    </citation>
    <scope>NUCLEOTIDE SEQUENCE [LARGE SCALE GENOMIC DNA]</scope>
    <source>
        <strain evidence="2">wild type</strain>
    </source>
</reference>
<dbReference type="GeneTree" id="ENSGT00390000012491"/>
<keyword evidence="3" id="KW-1185">Reference proteome</keyword>
<name>A0A1W5BKF1_CIOIN</name>
<dbReference type="OrthoDB" id="10003408at2759"/>
<dbReference type="Ensembl" id="ENSCINT00000020069.3">
    <property type="protein sequence ID" value="ENSCINP00000020069.3"/>
    <property type="gene ID" value="ENSCING00000009949.3"/>
</dbReference>
<dbReference type="RefSeq" id="XP_009862476.1">
    <property type="nucleotide sequence ID" value="XM_009864174.2"/>
</dbReference>
<sequence length="200" mass="23071">MTKGRKHVPSQEEQGIWFQHRGMPVNVENRSSGTTTGIMLNRESATDNNSHVKIPPVFAKRAKEASHTNCFSSHDNRNSFQDHGVYFGQGLGKQKVQGEQRQHSSQDVVTWNKRNDPEYAQGINSLYKEDYSGVDVTNRTHHRRYSKHYKEPPQGLIKVTSNTTMWVDDNEKIDPTFLQILANSQEPHLKHNPWKYSYHA</sequence>
<dbReference type="RefSeq" id="XP_018670630.1">
    <property type="nucleotide sequence ID" value="XM_018815085.2"/>
</dbReference>
<dbReference type="EMBL" id="EAAA01000352">
    <property type="status" value="NOT_ANNOTATED_CDS"/>
    <property type="molecule type" value="Genomic_DNA"/>
</dbReference>
<dbReference type="OMA" id="SWFPHIG"/>
<dbReference type="InterPro" id="IPR029369">
    <property type="entry name" value="HDNR"/>
</dbReference>
<evidence type="ECO:0000259" key="1">
    <source>
        <dbReference type="Pfam" id="PF15115"/>
    </source>
</evidence>
<feature type="domain" description="Domain of unknown function with conserved HDNR motif" evidence="1">
    <location>
        <begin position="1"/>
        <end position="164"/>
    </location>
</feature>
<gene>
    <name evidence="2" type="primary">LOC101242356</name>
</gene>
<accession>F6R5I1</accession>
<evidence type="ECO:0000313" key="2">
    <source>
        <dbReference type="Ensembl" id="ENSCINP00000020069.3"/>
    </source>
</evidence>
<dbReference type="GeneID" id="101242356"/>
<reference evidence="2" key="3">
    <citation type="submission" date="2025-08" db="UniProtKB">
        <authorList>
            <consortium name="Ensembl"/>
        </authorList>
    </citation>
    <scope>IDENTIFICATION</scope>
</reference>
<proteinExistence type="predicted"/>
<reference evidence="2" key="4">
    <citation type="submission" date="2025-09" db="UniProtKB">
        <authorList>
            <consortium name="Ensembl"/>
        </authorList>
    </citation>
    <scope>IDENTIFICATION</scope>
</reference>
<dbReference type="PANTHER" id="PTHR35440:SF1">
    <property type="entry name" value="TESTIS-EXPRESSED PROTEIN 36"/>
    <property type="match status" value="1"/>
</dbReference>